<keyword evidence="5 8" id="KW-0812">Transmembrane</keyword>
<evidence type="ECO:0000256" key="4">
    <source>
        <dbReference type="ARBA" id="ARBA00022519"/>
    </source>
</evidence>
<keyword evidence="6 8" id="KW-1133">Transmembrane helix</keyword>
<dbReference type="Gene3D" id="1.20.81.30">
    <property type="entry name" value="Type II secretion system (T2SS), domain F"/>
    <property type="match status" value="2"/>
</dbReference>
<dbReference type="OrthoDB" id="9805682at2"/>
<evidence type="ECO:0000256" key="8">
    <source>
        <dbReference type="SAM" id="Phobius"/>
    </source>
</evidence>
<dbReference type="RefSeq" id="WP_148894140.1">
    <property type="nucleotide sequence ID" value="NZ_VNIB01000001.1"/>
</dbReference>
<feature type="domain" description="Type II secretion system protein GspF" evidence="9">
    <location>
        <begin position="273"/>
        <end position="395"/>
    </location>
</feature>
<feature type="transmembrane region" description="Helical" evidence="8">
    <location>
        <begin position="170"/>
        <end position="192"/>
    </location>
</feature>
<comment type="caution">
    <text evidence="10">The sequence shown here is derived from an EMBL/GenBank/DDBJ whole genome shotgun (WGS) entry which is preliminary data.</text>
</comment>
<dbReference type="GO" id="GO:0015628">
    <property type="term" value="P:protein secretion by the type II secretion system"/>
    <property type="evidence" value="ECO:0007669"/>
    <property type="project" value="TreeGrafter"/>
</dbReference>
<evidence type="ECO:0000256" key="2">
    <source>
        <dbReference type="ARBA" id="ARBA00005745"/>
    </source>
</evidence>
<evidence type="ECO:0000256" key="1">
    <source>
        <dbReference type="ARBA" id="ARBA00004429"/>
    </source>
</evidence>
<evidence type="ECO:0000256" key="3">
    <source>
        <dbReference type="ARBA" id="ARBA00022475"/>
    </source>
</evidence>
<dbReference type="PANTHER" id="PTHR30012:SF7">
    <property type="entry name" value="PROTEIN TRANSPORT PROTEIN HOFC HOMOLOG"/>
    <property type="match status" value="1"/>
</dbReference>
<dbReference type="InterPro" id="IPR003004">
    <property type="entry name" value="GspF/PilC"/>
</dbReference>
<comment type="similarity">
    <text evidence="2">Belongs to the GSP F family.</text>
</comment>
<dbReference type="GO" id="GO:0005886">
    <property type="term" value="C:plasma membrane"/>
    <property type="evidence" value="ECO:0007669"/>
    <property type="project" value="UniProtKB-SubCell"/>
</dbReference>
<reference evidence="10 11" key="1">
    <citation type="submission" date="2019-07" db="EMBL/GenBank/DDBJ databases">
        <title>Genomic Encyclopedia of Type Strains, Phase IV (KMG-IV): sequencing the most valuable type-strain genomes for metagenomic binning, comparative biology and taxonomic classification.</title>
        <authorList>
            <person name="Goeker M."/>
        </authorList>
    </citation>
    <scope>NUCLEOTIDE SEQUENCE [LARGE SCALE GENOMIC DNA]</scope>
    <source>
        <strain evidence="10 11">SS015</strain>
    </source>
</reference>
<gene>
    <name evidence="10" type="ORF">EDC39_10199</name>
</gene>
<dbReference type="Pfam" id="PF00482">
    <property type="entry name" value="T2SSF"/>
    <property type="match status" value="2"/>
</dbReference>
<feature type="transmembrane region" description="Helical" evidence="8">
    <location>
        <begin position="223"/>
        <end position="242"/>
    </location>
</feature>
<feature type="transmembrane region" description="Helical" evidence="8">
    <location>
        <begin position="376"/>
        <end position="396"/>
    </location>
</feature>
<name>A0A5D3WQ58_9BACT</name>
<dbReference type="PRINTS" id="PR00812">
    <property type="entry name" value="BCTERIALGSPF"/>
</dbReference>
<keyword evidence="7 8" id="KW-0472">Membrane</keyword>
<dbReference type="PANTHER" id="PTHR30012">
    <property type="entry name" value="GENERAL SECRETION PATHWAY PROTEIN"/>
    <property type="match status" value="1"/>
</dbReference>
<evidence type="ECO:0000256" key="7">
    <source>
        <dbReference type="ARBA" id="ARBA00023136"/>
    </source>
</evidence>
<evidence type="ECO:0000259" key="9">
    <source>
        <dbReference type="Pfam" id="PF00482"/>
    </source>
</evidence>
<keyword evidence="4" id="KW-0997">Cell inner membrane</keyword>
<feature type="domain" description="Type II secretion system protein GspF" evidence="9">
    <location>
        <begin position="70"/>
        <end position="193"/>
    </location>
</feature>
<comment type="subcellular location">
    <subcellularLocation>
        <location evidence="1">Cell inner membrane</location>
        <topology evidence="1">Multi-pass membrane protein</topology>
    </subcellularLocation>
</comment>
<evidence type="ECO:0000256" key="5">
    <source>
        <dbReference type="ARBA" id="ARBA00022692"/>
    </source>
</evidence>
<dbReference type="InterPro" id="IPR018076">
    <property type="entry name" value="T2SS_GspF_dom"/>
</dbReference>
<evidence type="ECO:0000256" key="6">
    <source>
        <dbReference type="ARBA" id="ARBA00022989"/>
    </source>
</evidence>
<proteinExistence type="inferred from homology"/>
<sequence length="405" mass="43908">MAKFSWEGKNRAGKLQKGTMEAPDEAAVIAALRRQGIMPSSIKERGKGLDMEIKIPGLEPKVTTKDLVVFTRQFATMIDAGLPLVQCLDILARQQDNKTFKKILTDVKESVESGSTFADALAKHPKAFDELYVNLVAAGEVGGILDTILNRLAAYIEKALKLKKQVKSAMTYPATVVGIAIIVISVILVFVIPQFEKMFRDFGGELPAPTQLVIELSNFFKDYIVAIIIGLVVFVVGFKRIYATKRGREVIDDLSLKLPVFGILLRKVAVAKFTRTLGTMIASGVPILDGLDIVAKTAGNKTVEKAIYQVRASISEGKTIAEPLEKSGVFPPMVCQMIAVGEQSGAIDTMLNKIADFYDDEVDDAVANLTSMMEPLLMLFLGTTVGGLVIAMYLPIFKLAGTVGG</sequence>
<dbReference type="Proteomes" id="UP000324159">
    <property type="component" value="Unassembled WGS sequence"/>
</dbReference>
<dbReference type="InterPro" id="IPR042094">
    <property type="entry name" value="T2SS_GspF_sf"/>
</dbReference>
<protein>
    <submittedName>
        <fullName evidence="10">Type IV pilus assembly protein PilC</fullName>
    </submittedName>
</protein>
<evidence type="ECO:0000313" key="11">
    <source>
        <dbReference type="Proteomes" id="UP000324159"/>
    </source>
</evidence>
<accession>A0A5D3WQ58</accession>
<organism evidence="10 11">
    <name type="scientific">Geothermobacter ehrlichii</name>
    <dbReference type="NCBI Taxonomy" id="213224"/>
    <lineage>
        <taxon>Bacteria</taxon>
        <taxon>Pseudomonadati</taxon>
        <taxon>Thermodesulfobacteriota</taxon>
        <taxon>Desulfuromonadia</taxon>
        <taxon>Desulfuromonadales</taxon>
        <taxon>Geothermobacteraceae</taxon>
        <taxon>Geothermobacter</taxon>
    </lineage>
</organism>
<dbReference type="AlphaFoldDB" id="A0A5D3WQ58"/>
<dbReference type="FunFam" id="1.20.81.30:FF:000001">
    <property type="entry name" value="Type II secretion system protein F"/>
    <property type="match status" value="2"/>
</dbReference>
<keyword evidence="11" id="KW-1185">Reference proteome</keyword>
<keyword evidence="3" id="KW-1003">Cell membrane</keyword>
<evidence type="ECO:0000313" key="10">
    <source>
        <dbReference type="EMBL" id="TYO99939.1"/>
    </source>
</evidence>
<dbReference type="EMBL" id="VNIB01000001">
    <property type="protein sequence ID" value="TYO99939.1"/>
    <property type="molecule type" value="Genomic_DNA"/>
</dbReference>